<feature type="domain" description="DUF6128" evidence="2">
    <location>
        <begin position="198"/>
        <end position="264"/>
    </location>
</feature>
<comment type="caution">
    <text evidence="3">The sequence shown here is derived from an EMBL/GenBank/DDBJ whole genome shotgun (WGS) entry which is preliminary data.</text>
</comment>
<gene>
    <name evidence="3" type="ORF">H8S07_08985</name>
</gene>
<dbReference type="Pfam" id="PF19623">
    <property type="entry name" value="DUF6128"/>
    <property type="match status" value="1"/>
</dbReference>
<feature type="compositionally biased region" description="Basic and acidic residues" evidence="1">
    <location>
        <begin position="157"/>
        <end position="170"/>
    </location>
</feature>
<proteinExistence type="predicted"/>
<evidence type="ECO:0000256" key="1">
    <source>
        <dbReference type="SAM" id="MobiDB-lite"/>
    </source>
</evidence>
<reference evidence="3 4" key="1">
    <citation type="submission" date="2020-08" db="EMBL/GenBank/DDBJ databases">
        <title>Genome public.</title>
        <authorList>
            <person name="Liu C."/>
            <person name="Sun Q."/>
        </authorList>
    </citation>
    <scope>NUCLEOTIDE SEQUENCE [LARGE SCALE GENOMIC DNA]</scope>
    <source>
        <strain evidence="3 4">NSJ-36</strain>
    </source>
</reference>
<dbReference type="Proteomes" id="UP000647235">
    <property type="component" value="Unassembled WGS sequence"/>
</dbReference>
<feature type="region of interest" description="Disordered" evidence="1">
    <location>
        <begin position="124"/>
        <end position="177"/>
    </location>
</feature>
<keyword evidence="4" id="KW-1185">Reference proteome</keyword>
<dbReference type="RefSeq" id="WP_186855902.1">
    <property type="nucleotide sequence ID" value="NZ_JACOOY010000010.1"/>
</dbReference>
<sequence>MVKQFIRYLYEYDQGKRIRNVGFVKVEQSGARGMVHIHGKGLRLGSERTLFLYLLCEEDRGYVGIRQGEIGNINPAVNYRFCYEMKGHTVCGVLLMKEGNNYYAASWNDMPVVPERLWLGEESESTSKKEKSNTEPSLNLDIKDGIEDEPVLTSDHASGKDIKPSEKISSETETDFSPEISASEAATEHMEKCNAHRITRREIARLPRCEWKLANNRFLLHGYYNYGHLLFLEEEDGCYLGVPGVYHEKEAQAAGVFGFGKFVMAEELAFDNNIDENINKTAETIVDDNIDKKEAQAADSEEERFGYWCRRVRK</sequence>
<accession>A0ABR7EVN1</accession>
<dbReference type="InterPro" id="IPR046131">
    <property type="entry name" value="DUF6128"/>
</dbReference>
<evidence type="ECO:0000259" key="2">
    <source>
        <dbReference type="Pfam" id="PF19623"/>
    </source>
</evidence>
<name>A0ABR7EVN1_9FIRM</name>
<protein>
    <recommendedName>
        <fullName evidence="2">DUF6128 domain-containing protein</fullName>
    </recommendedName>
</protein>
<organism evidence="3 4">
    <name type="scientific">Dorea hominis</name>
    <dbReference type="NCBI Taxonomy" id="2763040"/>
    <lineage>
        <taxon>Bacteria</taxon>
        <taxon>Bacillati</taxon>
        <taxon>Bacillota</taxon>
        <taxon>Clostridia</taxon>
        <taxon>Lachnospirales</taxon>
        <taxon>Lachnospiraceae</taxon>
        <taxon>Dorea</taxon>
    </lineage>
</organism>
<evidence type="ECO:0000313" key="3">
    <source>
        <dbReference type="EMBL" id="MBC5665411.1"/>
    </source>
</evidence>
<dbReference type="EMBL" id="JACOOY010000010">
    <property type="protein sequence ID" value="MBC5665411.1"/>
    <property type="molecule type" value="Genomic_DNA"/>
</dbReference>
<evidence type="ECO:0000313" key="4">
    <source>
        <dbReference type="Proteomes" id="UP000647235"/>
    </source>
</evidence>